<dbReference type="SMART" id="SM00382">
    <property type="entry name" value="AAA"/>
    <property type="match status" value="1"/>
</dbReference>
<proteinExistence type="predicted"/>
<dbReference type="Gene3D" id="3.40.50.300">
    <property type="entry name" value="P-loop containing nucleotide triphosphate hydrolases"/>
    <property type="match status" value="2"/>
</dbReference>
<evidence type="ECO:0000256" key="1">
    <source>
        <dbReference type="ARBA" id="ARBA00022741"/>
    </source>
</evidence>
<dbReference type="Pfam" id="PF13604">
    <property type="entry name" value="AAA_30"/>
    <property type="match status" value="1"/>
</dbReference>
<dbReference type="SUPFAM" id="SSF52540">
    <property type="entry name" value="P-loop containing nucleoside triphosphate hydrolases"/>
    <property type="match status" value="2"/>
</dbReference>
<gene>
    <name evidence="5" type="ORF">GCM10009416_11570</name>
</gene>
<evidence type="ECO:0000259" key="4">
    <source>
        <dbReference type="SMART" id="SM00382"/>
    </source>
</evidence>
<dbReference type="SUPFAM" id="SSF55464">
    <property type="entry name" value="Origin of replication-binding domain, RBD-like"/>
    <property type="match status" value="1"/>
</dbReference>
<dbReference type="InterPro" id="IPR003593">
    <property type="entry name" value="AAA+_ATPase"/>
</dbReference>
<dbReference type="PANTHER" id="PTHR43788:SF6">
    <property type="entry name" value="DNA HELICASE B"/>
    <property type="match status" value="1"/>
</dbReference>
<evidence type="ECO:0000313" key="5">
    <source>
        <dbReference type="EMBL" id="GAA0574553.1"/>
    </source>
</evidence>
<feature type="domain" description="AAA+ ATPase" evidence="4">
    <location>
        <begin position="458"/>
        <end position="598"/>
    </location>
</feature>
<dbReference type="NCBIfam" id="NF041492">
    <property type="entry name" value="MobF"/>
    <property type="match status" value="1"/>
</dbReference>
<dbReference type="InterPro" id="IPR050534">
    <property type="entry name" value="Coronavir_polyprotein_1ab"/>
</dbReference>
<dbReference type="InterPro" id="IPR027417">
    <property type="entry name" value="P-loop_NTPase"/>
</dbReference>
<reference evidence="5 6" key="1">
    <citation type="journal article" date="2019" name="Int. J. Syst. Evol. Microbiol.">
        <title>The Global Catalogue of Microorganisms (GCM) 10K type strain sequencing project: providing services to taxonomists for standard genome sequencing and annotation.</title>
        <authorList>
            <consortium name="The Broad Institute Genomics Platform"/>
            <consortium name="The Broad Institute Genome Sequencing Center for Infectious Disease"/>
            <person name="Wu L."/>
            <person name="Ma J."/>
        </authorList>
    </citation>
    <scope>NUCLEOTIDE SEQUENCE [LARGE SCALE GENOMIC DNA]</scope>
    <source>
        <strain evidence="5 6">JCM 9933</strain>
    </source>
</reference>
<dbReference type="PANTHER" id="PTHR43788">
    <property type="entry name" value="DNA2/NAM7 HELICASE FAMILY MEMBER"/>
    <property type="match status" value="1"/>
</dbReference>
<dbReference type="CDD" id="cd18809">
    <property type="entry name" value="SF1_C_RecD"/>
    <property type="match status" value="1"/>
</dbReference>
<keyword evidence="6" id="KW-1185">Reference proteome</keyword>
<comment type="caution">
    <text evidence="5">The sequence shown here is derived from an EMBL/GenBank/DDBJ whole genome shotgun (WGS) entry which is preliminary data.</text>
</comment>
<feature type="region of interest" description="Disordered" evidence="3">
    <location>
        <begin position="924"/>
        <end position="950"/>
    </location>
</feature>
<dbReference type="RefSeq" id="WP_343894227.1">
    <property type="nucleotide sequence ID" value="NZ_BAAAFZ010000009.1"/>
</dbReference>
<evidence type="ECO:0000256" key="3">
    <source>
        <dbReference type="SAM" id="MobiDB-lite"/>
    </source>
</evidence>
<evidence type="ECO:0000313" key="6">
    <source>
        <dbReference type="Proteomes" id="UP001501588"/>
    </source>
</evidence>
<feature type="region of interest" description="Disordered" evidence="3">
    <location>
        <begin position="326"/>
        <end position="345"/>
    </location>
</feature>
<feature type="compositionally biased region" description="Basic and acidic residues" evidence="3">
    <location>
        <begin position="926"/>
        <end position="950"/>
    </location>
</feature>
<dbReference type="EMBL" id="BAAAFZ010000009">
    <property type="protein sequence ID" value="GAA0574553.1"/>
    <property type="molecule type" value="Genomic_DNA"/>
</dbReference>
<keyword evidence="1" id="KW-0547">Nucleotide-binding</keyword>
<name>A0ABN1EVA1_9PROT</name>
<organism evidence="5 6">
    <name type="scientific">Craurococcus roseus</name>
    <dbReference type="NCBI Taxonomy" id="77585"/>
    <lineage>
        <taxon>Bacteria</taxon>
        <taxon>Pseudomonadati</taxon>
        <taxon>Pseudomonadota</taxon>
        <taxon>Alphaproteobacteria</taxon>
        <taxon>Acetobacterales</taxon>
        <taxon>Acetobacteraceae</taxon>
        <taxon>Craurococcus</taxon>
    </lineage>
</organism>
<evidence type="ECO:0000256" key="2">
    <source>
        <dbReference type="ARBA" id="ARBA00022840"/>
    </source>
</evidence>
<dbReference type="Proteomes" id="UP001501588">
    <property type="component" value="Unassembled WGS sequence"/>
</dbReference>
<dbReference type="InterPro" id="IPR014862">
    <property type="entry name" value="TrwC"/>
</dbReference>
<accession>A0ABN1EVA1</accession>
<feature type="compositionally biased region" description="Basic and acidic residues" evidence="3">
    <location>
        <begin position="326"/>
        <end position="339"/>
    </location>
</feature>
<sequence length="950" mass="100736">MLSVKRIGGGAGAAGAAALADYYEGEVRRDLTDRMALARSASKAADEYRMADPAAPLARWWSAGGKLAPDGAPIVPGQLRTALDGVGLDGAKLVQGAARNTRVGGWDLTFSAPKDVSVLYAAADPETRRAILEDLAASAKAGLQALHERGVFETRRGKAGATREVAADVMAAVFPQATSRAGEPQLHAHAVAINAGRRADGTIGALDPAKLYPFKTYGGAVFRAELAHRMERRGLAVEADGQAFRIVGAPRALAEAWSTRRGQVLAGAGDAAGMDGKAARLAKEQAARRTRRAKDTVPADTDLEKRWAADMGRHGVGPDRVWRDAREAARHHQRPERSAGDAALADAMERRSIATERELRRLVAEAAQTRGGGAAAAKAEADRLLSDGRTLELGRTKDGERVFTTEPVLDRERRMILDATERRGEAGPIRADAVEAAIARRPTMAGEQVAAVRHATGAGGVVAVEGLAGTGKSYALGAVAEAARESGARVVVLAPSWQAAEVVGKDTGTQARALQGFVKDLERGEAVLGRGDVVLVDEAGMAGSRDVATLLRHAREAEAKVVLAGDRGQLRSVEPGAAFAAIADTIGVSRLAEVRRQDLHGWQREASKAFGDGDGVEGLARYDAKGRVVYAKDAGDALKRLGDAWEANRKARPRASRLVLAGRNAEVHALNAELRGRAMAAGELGARAVTLRAIHAGGRRGGNGEARTMEVRTGDRVALGRTLTKAGWDVLANDVATVRAVEPGADPTFTLRLDRTGKDVALRASDLAPPLRKDQDQDPARRLPVMQHAYAQTIHKSQGRTVDYTMVFGGAGLGADRAYVAMTRHRKDAVLFVDAGAIGERFSVDGRKADPEAVRKAFLQSARGSPDGVNAADFVRDRAAWLRTGNHRAVSDAPRLSRVGYAMDRAAKAVTVARRAVAERVLGARRGRETRHAAPRERSASRGMERGIER</sequence>
<protein>
    <recommendedName>
        <fullName evidence="4">AAA+ ATPase domain-containing protein</fullName>
    </recommendedName>
</protein>
<keyword evidence="2" id="KW-0067">ATP-binding</keyword>
<dbReference type="Pfam" id="PF08751">
    <property type="entry name" value="TrwC"/>
    <property type="match status" value="1"/>
</dbReference>